<sequence>MAQPNQGRLLTDDASMSKLGLRRSKFEEWEDALRSPNTESGEYEWWYADGHLQDGWFLQVAFFYNSEGDGTKAGLIDLNIAKDGEKLCDLHKRFELSADLYVGKDKCDVRFEKSSFNSIDGLRKYHIHVDPDEMEGFGADVTITATTPSYRPGTGRWDVDGRHFSWFVAVPGGQLTGEIITNGTKTKVEGNAYHDHNWGNVPMENILDNWLWGRADVHGLTVVSASVRFRQDCGGREVPLLFIVQGDEVLVNAVDEQLVCLEGVKRSHPVTSKPTSTDCIYIVNSAGGGVAEVRFNGQNKVVATFPFPTTSKDWKTWYTRYAGLVTVNIVDGEKHIRTSDLGTLEVMDFLGQKM</sequence>
<dbReference type="EMBL" id="NKUJ01000011">
    <property type="protein sequence ID" value="RMJ19169.1"/>
    <property type="molecule type" value="Genomic_DNA"/>
</dbReference>
<evidence type="ECO:0000259" key="1">
    <source>
        <dbReference type="Pfam" id="PF07143"/>
    </source>
</evidence>
<organism evidence="2 3">
    <name type="scientific">Fusarium kuroshium</name>
    <dbReference type="NCBI Taxonomy" id="2010991"/>
    <lineage>
        <taxon>Eukaryota</taxon>
        <taxon>Fungi</taxon>
        <taxon>Dikarya</taxon>
        <taxon>Ascomycota</taxon>
        <taxon>Pezizomycotina</taxon>
        <taxon>Sordariomycetes</taxon>
        <taxon>Hypocreomycetidae</taxon>
        <taxon>Hypocreales</taxon>
        <taxon>Nectriaceae</taxon>
        <taxon>Fusarium</taxon>
        <taxon>Fusarium solani species complex</taxon>
    </lineage>
</organism>
<dbReference type="InterPro" id="IPR010791">
    <property type="entry name" value="AttH_dom"/>
</dbReference>
<gene>
    <name evidence="2" type="ORF">CDV36_001185</name>
</gene>
<dbReference type="STRING" id="2010991.A0A3M2SNQ7"/>
<dbReference type="AlphaFoldDB" id="A0A3M2SNQ7"/>
<dbReference type="InterPro" id="IPR023374">
    <property type="entry name" value="AttH-like_dom_sf"/>
</dbReference>
<evidence type="ECO:0000313" key="3">
    <source>
        <dbReference type="Proteomes" id="UP000277212"/>
    </source>
</evidence>
<evidence type="ECO:0000313" key="2">
    <source>
        <dbReference type="EMBL" id="RMJ19169.1"/>
    </source>
</evidence>
<dbReference type="SUPFAM" id="SSF159245">
    <property type="entry name" value="AttH-like"/>
    <property type="match status" value="1"/>
</dbReference>
<feature type="domain" description="AttH" evidence="1">
    <location>
        <begin position="44"/>
        <end position="200"/>
    </location>
</feature>
<accession>A0A3M2SNQ7</accession>
<protein>
    <recommendedName>
        <fullName evidence="1">AttH domain-containing protein</fullName>
    </recommendedName>
</protein>
<comment type="caution">
    <text evidence="2">The sequence shown here is derived from an EMBL/GenBank/DDBJ whole genome shotgun (WGS) entry which is preliminary data.</text>
</comment>
<name>A0A3M2SNQ7_9HYPO</name>
<dbReference type="OrthoDB" id="5344254at2759"/>
<dbReference type="Pfam" id="PF07143">
    <property type="entry name" value="CrtC"/>
    <property type="match status" value="1"/>
</dbReference>
<reference evidence="2 3" key="1">
    <citation type="submission" date="2017-06" db="EMBL/GenBank/DDBJ databases">
        <title>Comparative genomic analysis of Ambrosia Fusariam Clade fungi.</title>
        <authorList>
            <person name="Stajich J.E."/>
            <person name="Carrillo J."/>
            <person name="Kijimoto T."/>
            <person name="Eskalen A."/>
            <person name="O'Donnell K."/>
            <person name="Kasson M."/>
        </authorList>
    </citation>
    <scope>NUCLEOTIDE SEQUENCE [LARGE SCALE GENOMIC DNA]</scope>
    <source>
        <strain evidence="2">UCR3666</strain>
    </source>
</reference>
<proteinExistence type="predicted"/>
<dbReference type="Gene3D" id="2.40.370.10">
    <property type="entry name" value="AttH-like domain"/>
    <property type="match status" value="1"/>
</dbReference>
<dbReference type="Proteomes" id="UP000277212">
    <property type="component" value="Unassembled WGS sequence"/>
</dbReference>
<keyword evidence="3" id="KW-1185">Reference proteome</keyword>